<dbReference type="InterPro" id="IPR000073">
    <property type="entry name" value="AB_hydrolase_1"/>
</dbReference>
<dbReference type="InterPro" id="IPR050266">
    <property type="entry name" value="AB_hydrolase_sf"/>
</dbReference>
<dbReference type="RefSeq" id="WP_190544205.1">
    <property type="nucleotide sequence ID" value="NZ_CAWPNO010000058.1"/>
</dbReference>
<reference evidence="2 3" key="1">
    <citation type="journal article" date="2020" name="ISME J.">
        <title>Comparative genomics reveals insights into cyanobacterial evolution and habitat adaptation.</title>
        <authorList>
            <person name="Chen M.Y."/>
            <person name="Teng W.K."/>
            <person name="Zhao L."/>
            <person name="Hu C.X."/>
            <person name="Zhou Y.K."/>
            <person name="Han B.P."/>
            <person name="Song L.R."/>
            <person name="Shu W.S."/>
        </authorList>
    </citation>
    <scope>NUCLEOTIDE SEQUENCE [LARGE SCALE GENOMIC DNA]</scope>
    <source>
        <strain evidence="2 3">FACHB-288</strain>
    </source>
</reference>
<keyword evidence="3" id="KW-1185">Reference proteome</keyword>
<name>A0ABR8ACQ0_9CYAN</name>
<organism evidence="2 3">
    <name type="scientific">Calothrix parietina FACHB-288</name>
    <dbReference type="NCBI Taxonomy" id="2692896"/>
    <lineage>
        <taxon>Bacteria</taxon>
        <taxon>Bacillati</taxon>
        <taxon>Cyanobacteriota</taxon>
        <taxon>Cyanophyceae</taxon>
        <taxon>Nostocales</taxon>
        <taxon>Calotrichaceae</taxon>
        <taxon>Calothrix</taxon>
    </lineage>
</organism>
<gene>
    <name evidence="2" type="ORF">H6G24_17370</name>
</gene>
<keyword evidence="2" id="KW-0378">Hydrolase</keyword>
<protein>
    <submittedName>
        <fullName evidence="2">Alpha/beta hydrolase</fullName>
    </submittedName>
</protein>
<dbReference type="Proteomes" id="UP000658514">
    <property type="component" value="Unassembled WGS sequence"/>
</dbReference>
<dbReference type="InterPro" id="IPR029058">
    <property type="entry name" value="AB_hydrolase_fold"/>
</dbReference>
<dbReference type="SUPFAM" id="SSF53474">
    <property type="entry name" value="alpha/beta-Hydrolases"/>
    <property type="match status" value="1"/>
</dbReference>
<evidence type="ECO:0000313" key="2">
    <source>
        <dbReference type="EMBL" id="MBD2197250.1"/>
    </source>
</evidence>
<dbReference type="EMBL" id="JACJQH010000026">
    <property type="protein sequence ID" value="MBD2197250.1"/>
    <property type="molecule type" value="Genomic_DNA"/>
</dbReference>
<dbReference type="PRINTS" id="PR00111">
    <property type="entry name" value="ABHYDROLASE"/>
</dbReference>
<evidence type="ECO:0000259" key="1">
    <source>
        <dbReference type="Pfam" id="PF00561"/>
    </source>
</evidence>
<dbReference type="PANTHER" id="PTHR43798">
    <property type="entry name" value="MONOACYLGLYCEROL LIPASE"/>
    <property type="match status" value="1"/>
</dbReference>
<sequence length="283" mass="32179">MDTLFRNSRRKLSQGLLFWREVGQGTPIIFLHGAWNDSSQWVSVMESLADNFHCFAPDLLGCGESDNPNVHYCVELQVECLAEFLAALKLENVYLIGHSLGGWIAASYALKYPEQVEGLILLSPEGVKVEGQEKRWKKMQWLVDAPQLLFQILRSLLPIMKIFGLHSKIEKYLQKRKTLLQQSTACQLLFNRPKPEIAAEYLQDKLHLLANPVLILQGGKDTPDALARSQTYHQLLPHAELKIIPHASDNLPESCVGLVAEDIQEYIKAIQNSEFKIKKFRFS</sequence>
<proteinExistence type="predicted"/>
<dbReference type="Pfam" id="PF00561">
    <property type="entry name" value="Abhydrolase_1"/>
    <property type="match status" value="1"/>
</dbReference>
<feature type="domain" description="AB hydrolase-1" evidence="1">
    <location>
        <begin position="27"/>
        <end position="125"/>
    </location>
</feature>
<comment type="caution">
    <text evidence="2">The sequence shown here is derived from an EMBL/GenBank/DDBJ whole genome shotgun (WGS) entry which is preliminary data.</text>
</comment>
<accession>A0ABR8ACQ0</accession>
<evidence type="ECO:0000313" key="3">
    <source>
        <dbReference type="Proteomes" id="UP000658514"/>
    </source>
</evidence>
<dbReference type="GO" id="GO:0016787">
    <property type="term" value="F:hydrolase activity"/>
    <property type="evidence" value="ECO:0007669"/>
    <property type="project" value="UniProtKB-KW"/>
</dbReference>
<dbReference type="Gene3D" id="3.40.50.1820">
    <property type="entry name" value="alpha/beta hydrolase"/>
    <property type="match status" value="1"/>
</dbReference>